<dbReference type="AlphaFoldDB" id="A0A3M9XLL1"/>
<sequence>MLTFIMLTRLSPDATRSPQALEQLERKAMERIRKDCPDVEWVSSYAILGPCDYLDVFRAKDVETASKVSTLIRTLGHAQTEIWTATEWDRFKEIVRTL</sequence>
<proteinExistence type="predicted"/>
<name>A0A3M9XLL1_9HYPH</name>
<keyword evidence="2" id="KW-1185">Reference proteome</keyword>
<protein>
    <submittedName>
        <fullName evidence="1">GYD domain-containing protein</fullName>
    </submittedName>
</protein>
<accession>A0A3M9XLL1</accession>
<organism evidence="1 2">
    <name type="scientific">Methylocystis hirsuta</name>
    <dbReference type="NCBI Taxonomy" id="369798"/>
    <lineage>
        <taxon>Bacteria</taxon>
        <taxon>Pseudomonadati</taxon>
        <taxon>Pseudomonadota</taxon>
        <taxon>Alphaproteobacteria</taxon>
        <taxon>Hyphomicrobiales</taxon>
        <taxon>Methylocystaceae</taxon>
        <taxon>Methylocystis</taxon>
    </lineage>
</organism>
<dbReference type="InterPro" id="IPR014845">
    <property type="entry name" value="GYD/TTHA1554"/>
</dbReference>
<dbReference type="EMBL" id="QWDD01000004">
    <property type="protein sequence ID" value="RNJ47928.1"/>
    <property type="molecule type" value="Genomic_DNA"/>
</dbReference>
<gene>
    <name evidence="1" type="ORF">D1O30_21005</name>
</gene>
<comment type="caution">
    <text evidence="1">The sequence shown here is derived from an EMBL/GenBank/DDBJ whole genome shotgun (WGS) entry which is preliminary data.</text>
</comment>
<dbReference type="RefSeq" id="WP_123178020.1">
    <property type="nucleotide sequence ID" value="NZ_QWDD01000004.1"/>
</dbReference>
<dbReference type="OrthoDB" id="1550863at2"/>
<reference evidence="1 2" key="1">
    <citation type="submission" date="2018-08" db="EMBL/GenBank/DDBJ databases">
        <title>Genome sequence of Methylocystis hirsuta CSC1, a methanotroph able to accumulate PHAs.</title>
        <authorList>
            <person name="Bordel S."/>
            <person name="Rodriguez E."/>
            <person name="Gancedo J."/>
            <person name="Munoz R."/>
        </authorList>
    </citation>
    <scope>NUCLEOTIDE SEQUENCE [LARGE SCALE GENOMIC DNA]</scope>
    <source>
        <strain evidence="1 2">CSC1</strain>
    </source>
</reference>
<evidence type="ECO:0000313" key="2">
    <source>
        <dbReference type="Proteomes" id="UP000268623"/>
    </source>
</evidence>
<dbReference type="Pfam" id="PF08734">
    <property type="entry name" value="GYD"/>
    <property type="match status" value="1"/>
</dbReference>
<evidence type="ECO:0000313" key="1">
    <source>
        <dbReference type="EMBL" id="RNJ47928.1"/>
    </source>
</evidence>
<dbReference type="Proteomes" id="UP000268623">
    <property type="component" value="Unassembled WGS sequence"/>
</dbReference>